<proteinExistence type="predicted"/>
<accession>A0ABT8KU93</accession>
<dbReference type="InterPro" id="IPR036388">
    <property type="entry name" value="WH-like_DNA-bd_sf"/>
</dbReference>
<dbReference type="Proteomes" id="UP001172082">
    <property type="component" value="Unassembled WGS sequence"/>
</dbReference>
<evidence type="ECO:0000313" key="1">
    <source>
        <dbReference type="EMBL" id="MDN5203055.1"/>
    </source>
</evidence>
<organism evidence="1 2">
    <name type="scientific">Splendidivirga corallicola</name>
    <dbReference type="NCBI Taxonomy" id="3051826"/>
    <lineage>
        <taxon>Bacteria</taxon>
        <taxon>Pseudomonadati</taxon>
        <taxon>Bacteroidota</taxon>
        <taxon>Cytophagia</taxon>
        <taxon>Cytophagales</taxon>
        <taxon>Splendidivirgaceae</taxon>
        <taxon>Splendidivirga</taxon>
    </lineage>
</organism>
<dbReference type="InterPro" id="IPR002514">
    <property type="entry name" value="Transposase_8"/>
</dbReference>
<name>A0ABT8KU93_9BACT</name>
<protein>
    <recommendedName>
        <fullName evidence="3">Transposase</fullName>
    </recommendedName>
</protein>
<dbReference type="SUPFAM" id="SSF46689">
    <property type="entry name" value="Homeodomain-like"/>
    <property type="match status" value="1"/>
</dbReference>
<comment type="caution">
    <text evidence="1">The sequence shown here is derived from an EMBL/GenBank/DDBJ whole genome shotgun (WGS) entry which is preliminary data.</text>
</comment>
<dbReference type="Pfam" id="PF01527">
    <property type="entry name" value="HTH_Tnp_1"/>
    <property type="match status" value="1"/>
</dbReference>
<sequence length="86" mass="10348">MVFKEDYARSKRSAHQNRYFSESFKKQKVSEIESNLFTVSDLSRMYEVSRTSVYKWIYRYSLHRKRGIKQVIELNSDSKKIITAKT</sequence>
<dbReference type="RefSeq" id="WP_346753077.1">
    <property type="nucleotide sequence ID" value="NZ_JAUJEA010000006.1"/>
</dbReference>
<gene>
    <name evidence="1" type="ORF">QQ008_16825</name>
</gene>
<keyword evidence="2" id="KW-1185">Reference proteome</keyword>
<reference evidence="1" key="1">
    <citation type="submission" date="2023-06" db="EMBL/GenBank/DDBJ databases">
        <title>Genomic of Parafulvivirga corallium.</title>
        <authorList>
            <person name="Wang G."/>
        </authorList>
    </citation>
    <scope>NUCLEOTIDE SEQUENCE</scope>
    <source>
        <strain evidence="1">BMA10</strain>
    </source>
</reference>
<dbReference type="Gene3D" id="1.10.10.10">
    <property type="entry name" value="Winged helix-like DNA-binding domain superfamily/Winged helix DNA-binding domain"/>
    <property type="match status" value="1"/>
</dbReference>
<evidence type="ECO:0000313" key="2">
    <source>
        <dbReference type="Proteomes" id="UP001172082"/>
    </source>
</evidence>
<dbReference type="EMBL" id="JAUJEA010000006">
    <property type="protein sequence ID" value="MDN5203055.1"/>
    <property type="molecule type" value="Genomic_DNA"/>
</dbReference>
<evidence type="ECO:0008006" key="3">
    <source>
        <dbReference type="Google" id="ProtNLM"/>
    </source>
</evidence>
<dbReference type="InterPro" id="IPR009057">
    <property type="entry name" value="Homeodomain-like_sf"/>
</dbReference>